<dbReference type="RefSeq" id="WP_124972155.1">
    <property type="nucleotide sequence ID" value="NZ_BDQK01000005.1"/>
</dbReference>
<accession>A0A401IF88</accession>
<keyword evidence="4" id="KW-1185">Reference proteome</keyword>
<feature type="transmembrane region" description="Helical" evidence="2">
    <location>
        <begin position="70"/>
        <end position="93"/>
    </location>
</feature>
<gene>
    <name evidence="3" type="ORF">AsFPU1_1269</name>
</gene>
<keyword evidence="2" id="KW-0812">Transmembrane</keyword>
<protein>
    <submittedName>
        <fullName evidence="3">Uncharacterized protein</fullName>
    </submittedName>
</protein>
<dbReference type="OrthoDB" id="471184at2"/>
<dbReference type="Gene3D" id="1.20.5.340">
    <property type="match status" value="1"/>
</dbReference>
<sequence length="98" mass="10807">MSITIEQDLKEVLTSINQKLDNLQKDVTDIKIEIATLQGEVRGNLKSLDEKVTTLDKRIEKIENSQKNKICALIGILGTALLGTVGRFVLTAIPPNSF</sequence>
<keyword evidence="1" id="KW-0175">Coiled coil</keyword>
<evidence type="ECO:0000313" key="4">
    <source>
        <dbReference type="Proteomes" id="UP000287247"/>
    </source>
</evidence>
<feature type="coiled-coil region" evidence="1">
    <location>
        <begin position="6"/>
        <end position="65"/>
    </location>
</feature>
<dbReference type="SUPFAM" id="SSF58100">
    <property type="entry name" value="Bacterial hemolysins"/>
    <property type="match status" value="1"/>
</dbReference>
<evidence type="ECO:0000256" key="1">
    <source>
        <dbReference type="SAM" id="Coils"/>
    </source>
</evidence>
<dbReference type="AlphaFoldDB" id="A0A401IF88"/>
<evidence type="ECO:0000256" key="2">
    <source>
        <dbReference type="SAM" id="Phobius"/>
    </source>
</evidence>
<reference evidence="4" key="1">
    <citation type="submission" date="2017-05" db="EMBL/GenBank/DDBJ databases">
        <title>Physiological properties and genetic analysis related to exopolysaccharide production of fresh-water unicellular cyanobacterium Aphanothece sacrum, Suizenji Nori, that has been cultured as a food source in Japan.</title>
        <authorList>
            <person name="Kanesaki Y."/>
            <person name="Yoshikawa S."/>
            <person name="Ohki K."/>
        </authorList>
    </citation>
    <scope>NUCLEOTIDE SEQUENCE [LARGE SCALE GENOMIC DNA]</scope>
    <source>
        <strain evidence="4">FPU1</strain>
    </source>
</reference>
<proteinExistence type="predicted"/>
<organism evidence="3 4">
    <name type="scientific">Aphanothece sacrum FPU1</name>
    <dbReference type="NCBI Taxonomy" id="1920663"/>
    <lineage>
        <taxon>Bacteria</taxon>
        <taxon>Bacillati</taxon>
        <taxon>Cyanobacteriota</taxon>
        <taxon>Cyanophyceae</taxon>
        <taxon>Oscillatoriophycideae</taxon>
        <taxon>Chroococcales</taxon>
        <taxon>Aphanothecaceae</taxon>
        <taxon>Aphanothece</taxon>
    </lineage>
</organism>
<comment type="caution">
    <text evidence="3">The sequence shown here is derived from an EMBL/GenBank/DDBJ whole genome shotgun (WGS) entry which is preliminary data.</text>
</comment>
<keyword evidence="2" id="KW-1133">Transmembrane helix</keyword>
<evidence type="ECO:0000313" key="3">
    <source>
        <dbReference type="EMBL" id="GBF79869.1"/>
    </source>
</evidence>
<keyword evidence="2" id="KW-0472">Membrane</keyword>
<dbReference type="Proteomes" id="UP000287247">
    <property type="component" value="Unassembled WGS sequence"/>
</dbReference>
<dbReference type="EMBL" id="BDQK01000005">
    <property type="protein sequence ID" value="GBF79869.1"/>
    <property type="molecule type" value="Genomic_DNA"/>
</dbReference>
<name>A0A401IF88_APHSA</name>